<dbReference type="InterPro" id="IPR002110">
    <property type="entry name" value="Ankyrin_rpt"/>
</dbReference>
<feature type="repeat" description="ANK" evidence="3">
    <location>
        <begin position="114"/>
        <end position="143"/>
    </location>
</feature>
<dbReference type="EMBL" id="CP002873">
    <property type="protein sequence ID" value="AGA66012.1"/>
    <property type="molecule type" value="Genomic_DNA"/>
</dbReference>
<proteinExistence type="predicted"/>
<evidence type="ECO:0000313" key="5">
    <source>
        <dbReference type="Proteomes" id="UP000010793"/>
    </source>
</evidence>
<dbReference type="Gene3D" id="1.25.40.20">
    <property type="entry name" value="Ankyrin repeat-containing domain"/>
    <property type="match status" value="2"/>
</dbReference>
<dbReference type="AlphaFoldDB" id="A0A3B6VN87"/>
<dbReference type="PROSITE" id="PS50297">
    <property type="entry name" value="ANK_REP_REGION"/>
    <property type="match status" value="3"/>
</dbReference>
<keyword evidence="1" id="KW-0677">Repeat</keyword>
<dbReference type="KEGG" id="bpip:BPP43_03590"/>
<protein>
    <submittedName>
        <fullName evidence="4">Ankyrin repeat-containing protein</fullName>
    </submittedName>
</protein>
<organism evidence="4 5">
    <name type="scientific">Brachyspira pilosicoli P43/6/78</name>
    <dbReference type="NCBI Taxonomy" id="1042417"/>
    <lineage>
        <taxon>Bacteria</taxon>
        <taxon>Pseudomonadati</taxon>
        <taxon>Spirochaetota</taxon>
        <taxon>Spirochaetia</taxon>
        <taxon>Brachyspirales</taxon>
        <taxon>Brachyspiraceae</taxon>
        <taxon>Brachyspira</taxon>
    </lineage>
</organism>
<dbReference type="PANTHER" id="PTHR24171">
    <property type="entry name" value="ANKYRIN REPEAT DOMAIN-CONTAINING PROTEIN 39-RELATED"/>
    <property type="match status" value="1"/>
</dbReference>
<gene>
    <name evidence="4" type="ORF">BPP43_03590</name>
</gene>
<dbReference type="Proteomes" id="UP000010793">
    <property type="component" value="Chromosome"/>
</dbReference>
<evidence type="ECO:0000256" key="1">
    <source>
        <dbReference type="ARBA" id="ARBA00022737"/>
    </source>
</evidence>
<sequence>MAIIIKGLKKYMSQIVEYVKNNDFDNVKKLIEADNSLVDARDEESRFTLLMLCAKKGYIDIAKLLVEGGANLNARSKTGITALMFACAERQAEVAKYLIDSSADVNLRDKPLFSALLYASLTKEHDIIKALVEAGADVNAKNFKLVTPLMFASGINDIETMKLLIENGADIEHKNKDGERALEFAIRKEQKEAADYLKTISK</sequence>
<dbReference type="PRINTS" id="PR01415">
    <property type="entry name" value="ANKYRIN"/>
</dbReference>
<accession>A0A3B6VN87</accession>
<reference evidence="4 5" key="1">
    <citation type="journal article" date="2013" name="Genome Announc.">
        <title>Complete Genome Sequence of the Porcine Strain Brachyspira pilosicoli P43/6/78(T.).</title>
        <authorList>
            <person name="Lin C."/>
            <person name="den Bakker H.C."/>
            <person name="Suzuki H."/>
            <person name="Lefebure T."/>
            <person name="Ponnala L."/>
            <person name="Sun Q."/>
            <person name="Stanhope M.J."/>
            <person name="Wiedmann M."/>
            <person name="Duhamel G.E."/>
        </authorList>
    </citation>
    <scope>NUCLEOTIDE SEQUENCE [LARGE SCALE GENOMIC DNA]</scope>
    <source>
        <strain evidence="4 5">P43/6/78</strain>
    </source>
</reference>
<dbReference type="SMART" id="SM00248">
    <property type="entry name" value="ANK"/>
    <property type="match status" value="5"/>
</dbReference>
<dbReference type="InterPro" id="IPR036770">
    <property type="entry name" value="Ankyrin_rpt-contain_sf"/>
</dbReference>
<evidence type="ECO:0000313" key="4">
    <source>
        <dbReference type="EMBL" id="AGA66012.1"/>
    </source>
</evidence>
<name>A0A3B6VN87_BRAPL</name>
<dbReference type="PROSITE" id="PS50088">
    <property type="entry name" value="ANK_REPEAT"/>
    <property type="match status" value="4"/>
</dbReference>
<feature type="repeat" description="ANK" evidence="3">
    <location>
        <begin position="78"/>
        <end position="110"/>
    </location>
</feature>
<dbReference type="Pfam" id="PF12796">
    <property type="entry name" value="Ank_2"/>
    <property type="match status" value="2"/>
</dbReference>
<dbReference type="SUPFAM" id="SSF48403">
    <property type="entry name" value="Ankyrin repeat"/>
    <property type="match status" value="1"/>
</dbReference>
<evidence type="ECO:0000256" key="3">
    <source>
        <dbReference type="PROSITE-ProRule" id="PRU00023"/>
    </source>
</evidence>
<feature type="repeat" description="ANK" evidence="3">
    <location>
        <begin position="144"/>
        <end position="176"/>
    </location>
</feature>
<keyword evidence="2 3" id="KW-0040">ANK repeat</keyword>
<feature type="repeat" description="ANK" evidence="3">
    <location>
        <begin position="45"/>
        <end position="77"/>
    </location>
</feature>
<keyword evidence="5" id="KW-1185">Reference proteome</keyword>
<evidence type="ECO:0000256" key="2">
    <source>
        <dbReference type="ARBA" id="ARBA00023043"/>
    </source>
</evidence>